<dbReference type="AlphaFoldDB" id="A0A1N7RIU1"/>
<proteinExistence type="predicted"/>
<evidence type="ECO:0000313" key="2">
    <source>
        <dbReference type="Proteomes" id="UP000187012"/>
    </source>
</evidence>
<accession>A0A1N7RIU1</accession>
<protein>
    <submittedName>
        <fullName evidence="1">Uncharacterized protein</fullName>
    </submittedName>
</protein>
<name>A0A1N7RIU1_9BURK</name>
<sequence length="41" mass="4568">MHFGRGGRRLNKLVHASAMVIPNMDHEVLNPATRQRVAALC</sequence>
<gene>
    <name evidence="1" type="ORF">BN2475_30055</name>
</gene>
<reference evidence="1 2" key="1">
    <citation type="submission" date="2016-12" db="EMBL/GenBank/DDBJ databases">
        <authorList>
            <person name="Song W.-J."/>
            <person name="Kurnit D.M."/>
        </authorList>
    </citation>
    <scope>NUCLEOTIDE SEQUENCE [LARGE SCALE GENOMIC DNA]</scope>
    <source>
        <strain evidence="1 2">STM7296</strain>
    </source>
</reference>
<keyword evidence="2" id="KW-1185">Reference proteome</keyword>
<evidence type="ECO:0000313" key="1">
    <source>
        <dbReference type="EMBL" id="SIT35033.1"/>
    </source>
</evidence>
<dbReference type="Proteomes" id="UP000187012">
    <property type="component" value="Unassembled WGS sequence"/>
</dbReference>
<dbReference type="EMBL" id="CYGX02000003">
    <property type="protein sequence ID" value="SIT35033.1"/>
    <property type="molecule type" value="Genomic_DNA"/>
</dbReference>
<organism evidence="1 2">
    <name type="scientific">Paraburkholderia ribeironis</name>
    <dbReference type="NCBI Taxonomy" id="1247936"/>
    <lineage>
        <taxon>Bacteria</taxon>
        <taxon>Pseudomonadati</taxon>
        <taxon>Pseudomonadota</taxon>
        <taxon>Betaproteobacteria</taxon>
        <taxon>Burkholderiales</taxon>
        <taxon>Burkholderiaceae</taxon>
        <taxon>Paraburkholderia</taxon>
    </lineage>
</organism>
<dbReference type="STRING" id="1247936.BN2475_30055"/>